<dbReference type="Proteomes" id="UP001164929">
    <property type="component" value="Chromosome 5"/>
</dbReference>
<dbReference type="AlphaFoldDB" id="A0AAD6W3K4"/>
<evidence type="ECO:0000313" key="1">
    <source>
        <dbReference type="EMBL" id="KAJ6997426.1"/>
    </source>
</evidence>
<name>A0AAD6W3K4_9ROSI</name>
<gene>
    <name evidence="1" type="ORF">NC653_013868</name>
</gene>
<protein>
    <submittedName>
        <fullName evidence="1">Uncharacterized protein</fullName>
    </submittedName>
</protein>
<accession>A0AAD6W3K4</accession>
<evidence type="ECO:0000313" key="2">
    <source>
        <dbReference type="Proteomes" id="UP001164929"/>
    </source>
</evidence>
<dbReference type="EMBL" id="JAQIZT010000005">
    <property type="protein sequence ID" value="KAJ6997426.1"/>
    <property type="molecule type" value="Genomic_DNA"/>
</dbReference>
<comment type="caution">
    <text evidence="1">The sequence shown here is derived from an EMBL/GenBank/DDBJ whole genome shotgun (WGS) entry which is preliminary data.</text>
</comment>
<keyword evidence="2" id="KW-1185">Reference proteome</keyword>
<proteinExistence type="predicted"/>
<sequence length="44" mass="4942">MGGEEFAVLDTSSISVVKEESIINGQERTVESWNNQYHPNLSVF</sequence>
<reference evidence="1" key="1">
    <citation type="journal article" date="2023" name="Mol. Ecol. Resour.">
        <title>Chromosome-level genome assembly of a triploid poplar Populus alba 'Berolinensis'.</title>
        <authorList>
            <person name="Chen S."/>
            <person name="Yu Y."/>
            <person name="Wang X."/>
            <person name="Wang S."/>
            <person name="Zhang T."/>
            <person name="Zhou Y."/>
            <person name="He R."/>
            <person name="Meng N."/>
            <person name="Wang Y."/>
            <person name="Liu W."/>
            <person name="Liu Z."/>
            <person name="Liu J."/>
            <person name="Guo Q."/>
            <person name="Huang H."/>
            <person name="Sederoff R.R."/>
            <person name="Wang G."/>
            <person name="Qu G."/>
            <person name="Chen S."/>
        </authorList>
    </citation>
    <scope>NUCLEOTIDE SEQUENCE</scope>
    <source>
        <strain evidence="1">SC-2020</strain>
    </source>
</reference>
<organism evidence="1 2">
    <name type="scientific">Populus alba x Populus x berolinensis</name>
    <dbReference type="NCBI Taxonomy" id="444605"/>
    <lineage>
        <taxon>Eukaryota</taxon>
        <taxon>Viridiplantae</taxon>
        <taxon>Streptophyta</taxon>
        <taxon>Embryophyta</taxon>
        <taxon>Tracheophyta</taxon>
        <taxon>Spermatophyta</taxon>
        <taxon>Magnoliopsida</taxon>
        <taxon>eudicotyledons</taxon>
        <taxon>Gunneridae</taxon>
        <taxon>Pentapetalae</taxon>
        <taxon>rosids</taxon>
        <taxon>fabids</taxon>
        <taxon>Malpighiales</taxon>
        <taxon>Salicaceae</taxon>
        <taxon>Saliceae</taxon>
        <taxon>Populus</taxon>
    </lineage>
</organism>